<evidence type="ECO:0000256" key="4">
    <source>
        <dbReference type="PIRSR" id="PIRSR602401-1"/>
    </source>
</evidence>
<dbReference type="AlphaFoldDB" id="A0A1C3NU36"/>
<dbReference type="SUPFAM" id="SSF48576">
    <property type="entry name" value="Terpenoid synthases"/>
    <property type="match status" value="1"/>
</dbReference>
<keyword evidence="4" id="KW-0479">Metal-binding</keyword>
<dbReference type="GO" id="GO:0020037">
    <property type="term" value="F:heme binding"/>
    <property type="evidence" value="ECO:0007669"/>
    <property type="project" value="InterPro"/>
</dbReference>
<reference evidence="6" key="1">
    <citation type="submission" date="2016-02" db="EMBL/GenBank/DDBJ databases">
        <authorList>
            <person name="Wibberg D."/>
        </authorList>
    </citation>
    <scope>NUCLEOTIDE SEQUENCE [LARGE SCALE GENOMIC DNA]</scope>
</reference>
<dbReference type="Proteomes" id="UP000199013">
    <property type="component" value="Unassembled WGS sequence"/>
</dbReference>
<evidence type="ECO:0008006" key="7">
    <source>
        <dbReference type="Google" id="ProtNLM"/>
    </source>
</evidence>
<dbReference type="GO" id="GO:0004497">
    <property type="term" value="F:monooxygenase activity"/>
    <property type="evidence" value="ECO:0007669"/>
    <property type="project" value="InterPro"/>
</dbReference>
<dbReference type="SFLD" id="SFLDG01020">
    <property type="entry name" value="Terpene_Cyclase_Like_2"/>
    <property type="match status" value="1"/>
</dbReference>
<dbReference type="GO" id="GO:0010333">
    <property type="term" value="F:terpene synthase activity"/>
    <property type="evidence" value="ECO:0007669"/>
    <property type="project" value="InterPro"/>
</dbReference>
<name>A0A1C3NU36_9ACTN</name>
<accession>A0A1C3NU36</accession>
<feature type="binding site" description="axial binding residue" evidence="4">
    <location>
        <position position="710"/>
    </location>
    <ligand>
        <name>heme</name>
        <dbReference type="ChEBI" id="CHEBI:30413"/>
    </ligand>
    <ligandPart>
        <name>Fe</name>
        <dbReference type="ChEBI" id="CHEBI:18248"/>
    </ligandPart>
</feature>
<protein>
    <recommendedName>
        <fullName evidence="7">Cytochrome P450</fullName>
    </recommendedName>
</protein>
<dbReference type="PRINTS" id="PR00463">
    <property type="entry name" value="EP450I"/>
</dbReference>
<dbReference type="PRINTS" id="PR00385">
    <property type="entry name" value="P450"/>
</dbReference>
<dbReference type="Pfam" id="PF19086">
    <property type="entry name" value="Terpene_syn_C_2"/>
    <property type="match status" value="1"/>
</dbReference>
<dbReference type="PANTHER" id="PTHR24305:SF166">
    <property type="entry name" value="CYTOCHROME P450 12A4, MITOCHONDRIAL-RELATED"/>
    <property type="match status" value="1"/>
</dbReference>
<evidence type="ECO:0000256" key="3">
    <source>
        <dbReference type="ARBA" id="ARBA00023239"/>
    </source>
</evidence>
<dbReference type="PROSITE" id="PS00086">
    <property type="entry name" value="CYTOCHROME_P450"/>
    <property type="match status" value="1"/>
</dbReference>
<keyword evidence="4" id="KW-0349">Heme</keyword>
<evidence type="ECO:0000256" key="1">
    <source>
        <dbReference type="ARBA" id="ARBA00001971"/>
    </source>
</evidence>
<dbReference type="SFLD" id="SFLDS00005">
    <property type="entry name" value="Isoprenoid_Synthase_Type_I"/>
    <property type="match status" value="1"/>
</dbReference>
<sequence>MPQNVEFSLPWSLRINPHLDEARAHNLKWLARFGLLSPGEEAAAALLKWQPAELAAYFFPDADLDGLNLACDLNGWYGAFDDQFDGPLGRDPRKVADACAALIAEMHQPSENPAPIVAGFADIWRRWTDGMSAQWCARAAYNWSEYFAVFLTESQLRMGLWIAGGDDAYMRQRRRAISAGPLNDLAERVGGFEVASIAWYSLTLAEMREIAADVVTLANDTVSAEREEAIGEHANLLLTLERRDGLTRDGAIAEMQRRTSVLVARFLALEDQARTLSESLLAEQRYGVARYVTALQDWMRGNDHWSRTSSRYVLTQVVPVGADAAMTTTTTCPFSLPPGPSPSPEELWQLEQDPSLLERYGAIYGDLFTVQRPGRPPRVFLGSPHRIRNILLRRDQELVGMGTSIYRDLIGPRSMLKLAGAEHRRLRRIVMPRFAGPALARRGDDIHRIIADGLRGLRGQPPQPLATMTIGITARVMTSPLMFSQLADDVRQGIETAILGVFDALHEGRSAEEDLRHQFDTQYGSHRADLDRLLLDEIARARRAGEGQDDSLLAALLSAPESYSDDFIRDQIVSVLAGGITTAANGMSMALYWLYRRPDVAARVAAELAALPEDAGAMEVASLPYLSAVCLEALRVPTVTPTGDARRVDTPFTEDGYHFPEGTEVIVAIQLAHHDEGNFSDHNEFRPERFLDGVPDGMHYMPFGIGTHYCVGAQLAELEMKLTLAEALRLPDFKLLGADVELNPRSHGVNLTTPHSIQAFCGDSHDTADR</sequence>
<dbReference type="GO" id="GO:0005506">
    <property type="term" value="F:iron ion binding"/>
    <property type="evidence" value="ECO:0007669"/>
    <property type="project" value="InterPro"/>
</dbReference>
<evidence type="ECO:0000256" key="2">
    <source>
        <dbReference type="ARBA" id="ARBA00010617"/>
    </source>
</evidence>
<dbReference type="Gene3D" id="1.10.630.10">
    <property type="entry name" value="Cytochrome P450"/>
    <property type="match status" value="1"/>
</dbReference>
<dbReference type="InterPro" id="IPR002401">
    <property type="entry name" value="Cyt_P450_E_grp-I"/>
</dbReference>
<evidence type="ECO:0000313" key="6">
    <source>
        <dbReference type="Proteomes" id="UP000199013"/>
    </source>
</evidence>
<dbReference type="InterPro" id="IPR017972">
    <property type="entry name" value="Cyt_P450_CS"/>
</dbReference>
<dbReference type="PANTHER" id="PTHR24305">
    <property type="entry name" value="CYTOCHROME P450"/>
    <property type="match status" value="1"/>
</dbReference>
<dbReference type="GO" id="GO:0016705">
    <property type="term" value="F:oxidoreductase activity, acting on paired donors, with incorporation or reduction of molecular oxygen"/>
    <property type="evidence" value="ECO:0007669"/>
    <property type="project" value="InterPro"/>
</dbReference>
<evidence type="ECO:0000313" key="5">
    <source>
        <dbReference type="EMBL" id="SBW18517.1"/>
    </source>
</evidence>
<dbReference type="InterPro" id="IPR001128">
    <property type="entry name" value="Cyt_P450"/>
</dbReference>
<comment type="similarity">
    <text evidence="2">Belongs to the cytochrome P450 family.</text>
</comment>
<dbReference type="InterPro" id="IPR008949">
    <property type="entry name" value="Isoprenoid_synthase_dom_sf"/>
</dbReference>
<dbReference type="InterPro" id="IPR036396">
    <property type="entry name" value="Cyt_P450_sf"/>
</dbReference>
<comment type="cofactor">
    <cofactor evidence="1 4">
        <name>heme</name>
        <dbReference type="ChEBI" id="CHEBI:30413"/>
    </cofactor>
</comment>
<proteinExistence type="inferred from homology"/>
<dbReference type="Gene3D" id="1.10.600.10">
    <property type="entry name" value="Farnesyl Diphosphate Synthase"/>
    <property type="match status" value="1"/>
</dbReference>
<dbReference type="InterPro" id="IPR034686">
    <property type="entry name" value="Terpene_cyclase-like_2"/>
</dbReference>
<organism evidence="5 6">
    <name type="scientific">Candidatus Protofrankia californiensis</name>
    <dbReference type="NCBI Taxonomy" id="1839754"/>
    <lineage>
        <taxon>Bacteria</taxon>
        <taxon>Bacillati</taxon>
        <taxon>Actinomycetota</taxon>
        <taxon>Actinomycetes</taxon>
        <taxon>Frankiales</taxon>
        <taxon>Frankiaceae</taxon>
        <taxon>Protofrankia</taxon>
    </lineage>
</organism>
<dbReference type="InterPro" id="IPR050121">
    <property type="entry name" value="Cytochrome_P450_monoxygenase"/>
</dbReference>
<dbReference type="SMR" id="A0A1C3NU36"/>
<keyword evidence="3" id="KW-0456">Lyase</keyword>
<keyword evidence="4" id="KW-0408">Iron</keyword>
<dbReference type="EMBL" id="FLUV01000281">
    <property type="protein sequence ID" value="SBW18517.1"/>
    <property type="molecule type" value="Genomic_DNA"/>
</dbReference>
<dbReference type="SUPFAM" id="SSF48264">
    <property type="entry name" value="Cytochrome P450"/>
    <property type="match status" value="1"/>
</dbReference>
<dbReference type="Pfam" id="PF00067">
    <property type="entry name" value="p450"/>
    <property type="match status" value="1"/>
</dbReference>
<keyword evidence="6" id="KW-1185">Reference proteome</keyword>
<gene>
    <name evidence="5" type="ORF">FDG2_0698</name>
</gene>